<dbReference type="EMBL" id="EU016667">
    <property type="protein sequence ID" value="ABZ10157.1"/>
    <property type="molecule type" value="Genomic_DNA"/>
</dbReference>
<accession>B3TC48</accession>
<comment type="similarity">
    <text evidence="1">Belongs to the RutC family.</text>
</comment>
<dbReference type="GO" id="GO:0019239">
    <property type="term" value="F:deaminase activity"/>
    <property type="evidence" value="ECO:0007669"/>
    <property type="project" value="TreeGrafter"/>
</dbReference>
<dbReference type="PANTHER" id="PTHR11803:SF58">
    <property type="entry name" value="PROTEIN HMF1-RELATED"/>
    <property type="match status" value="1"/>
</dbReference>
<dbReference type="InterPro" id="IPR006056">
    <property type="entry name" value="RidA"/>
</dbReference>
<organism evidence="2">
    <name type="scientific">uncultured marine microorganism HF4000_APKG10H11</name>
    <dbReference type="NCBI Taxonomy" id="455559"/>
    <lineage>
        <taxon>unclassified sequences</taxon>
        <taxon>environmental samples</taxon>
    </lineage>
</organism>
<dbReference type="PANTHER" id="PTHR11803">
    <property type="entry name" value="2-IMINOBUTANOATE/2-IMINOPROPANOATE DEAMINASE RIDA"/>
    <property type="match status" value="1"/>
</dbReference>
<dbReference type="Pfam" id="PF01042">
    <property type="entry name" value="Ribonuc_L-PSP"/>
    <property type="match status" value="1"/>
</dbReference>
<gene>
    <name evidence="2" type="ORF">ALOHA_HF4000APKG10H11ctg1g17</name>
</gene>
<evidence type="ECO:0000313" key="2">
    <source>
        <dbReference type="EMBL" id="ABZ10157.1"/>
    </source>
</evidence>
<dbReference type="AlphaFoldDB" id="B3TC48"/>
<sequence length="133" mass="14439">MKKKIIYSDKVIKPVGPYSQAISVSPNGSEGEPGLIFISGLVGIDPNTGVIPNDVAEQTNIILKSMESILEAANSSMDNVLKTTIFLTNLEDYQTVNNIYASFFSHYPARATVVVSKLVKPELTVEIEAIAHK</sequence>
<dbReference type="InterPro" id="IPR035959">
    <property type="entry name" value="RutC-like_sf"/>
</dbReference>
<reference evidence="2" key="1">
    <citation type="journal article" date="2008" name="ISME J.">
        <title>Genomic patterns of recombination, clonal divergence and environment in marine microbial populations.</title>
        <authorList>
            <person name="Konstantinidis K.T."/>
            <person name="Delong E.F."/>
        </authorList>
    </citation>
    <scope>NUCLEOTIDE SEQUENCE</scope>
</reference>
<dbReference type="FunFam" id="3.30.1330.40:FF:000001">
    <property type="entry name" value="L-PSP family endoribonuclease"/>
    <property type="match status" value="1"/>
</dbReference>
<dbReference type="Gene3D" id="3.30.1330.40">
    <property type="entry name" value="RutC-like"/>
    <property type="match status" value="1"/>
</dbReference>
<dbReference type="InterPro" id="IPR019897">
    <property type="entry name" value="RidA_CS"/>
</dbReference>
<protein>
    <submittedName>
        <fullName evidence="2">Putative endoribonuclease L-PSP</fullName>
    </submittedName>
</protein>
<dbReference type="SUPFAM" id="SSF55298">
    <property type="entry name" value="YjgF-like"/>
    <property type="match status" value="1"/>
</dbReference>
<evidence type="ECO:0000256" key="1">
    <source>
        <dbReference type="ARBA" id="ARBA00010552"/>
    </source>
</evidence>
<dbReference type="PROSITE" id="PS01094">
    <property type="entry name" value="UPF0076"/>
    <property type="match status" value="1"/>
</dbReference>
<dbReference type="CDD" id="cd00448">
    <property type="entry name" value="YjgF_YER057c_UK114_family"/>
    <property type="match status" value="1"/>
</dbReference>
<proteinExistence type="inferred from homology"/>
<name>B3TC48_9ZZZZ</name>
<dbReference type="NCBIfam" id="TIGR00004">
    <property type="entry name" value="Rid family detoxifying hydrolase"/>
    <property type="match status" value="1"/>
</dbReference>
<dbReference type="InterPro" id="IPR006175">
    <property type="entry name" value="YjgF/YER057c/UK114"/>
</dbReference>